<dbReference type="GO" id="GO:0061630">
    <property type="term" value="F:ubiquitin protein ligase activity"/>
    <property type="evidence" value="ECO:0007669"/>
    <property type="project" value="InterPro"/>
</dbReference>
<evidence type="ECO:0000256" key="10">
    <source>
        <dbReference type="SAM" id="MobiDB-lite"/>
    </source>
</evidence>
<keyword evidence="3" id="KW-0479">Metal-binding</keyword>
<feature type="domain" description="RING-type" evidence="11">
    <location>
        <begin position="68"/>
        <end position="122"/>
    </location>
</feature>
<dbReference type="AlphaFoldDB" id="A0A9N8HU48"/>
<keyword evidence="6" id="KW-0833">Ubl conjugation pathway</keyword>
<dbReference type="GO" id="GO:0051301">
    <property type="term" value="P:cell division"/>
    <property type="evidence" value="ECO:0007669"/>
    <property type="project" value="UniProtKB-KW"/>
</dbReference>
<dbReference type="Gene3D" id="3.30.40.10">
    <property type="entry name" value="Zinc/RING finger domain, C3HC4 (zinc finger)"/>
    <property type="match status" value="1"/>
</dbReference>
<dbReference type="EMBL" id="CAICTM010001600">
    <property type="protein sequence ID" value="CAB9524905.1"/>
    <property type="molecule type" value="Genomic_DNA"/>
</dbReference>
<feature type="region of interest" description="Disordered" evidence="10">
    <location>
        <begin position="1"/>
        <end position="44"/>
    </location>
</feature>
<evidence type="ECO:0000256" key="7">
    <source>
        <dbReference type="ARBA" id="ARBA00022833"/>
    </source>
</evidence>
<dbReference type="PANTHER" id="PTHR11210">
    <property type="entry name" value="RING BOX"/>
    <property type="match status" value="1"/>
</dbReference>
<evidence type="ECO:0000256" key="2">
    <source>
        <dbReference type="ARBA" id="ARBA00022618"/>
    </source>
</evidence>
<evidence type="ECO:0000256" key="3">
    <source>
        <dbReference type="ARBA" id="ARBA00022723"/>
    </source>
</evidence>
<dbReference type="GO" id="GO:0008270">
    <property type="term" value="F:zinc ion binding"/>
    <property type="evidence" value="ECO:0007669"/>
    <property type="project" value="UniProtKB-KW"/>
</dbReference>
<evidence type="ECO:0000256" key="9">
    <source>
        <dbReference type="PROSITE-ProRule" id="PRU00175"/>
    </source>
</evidence>
<dbReference type="InterPro" id="IPR051031">
    <property type="entry name" value="RING-box_E3_Ubiquitin_Ligase"/>
</dbReference>
<evidence type="ECO:0000256" key="4">
    <source>
        <dbReference type="ARBA" id="ARBA00022771"/>
    </source>
</evidence>
<keyword evidence="5" id="KW-0498">Mitosis</keyword>
<evidence type="ECO:0000313" key="12">
    <source>
        <dbReference type="EMBL" id="CAB9524905.1"/>
    </source>
</evidence>
<evidence type="ECO:0000259" key="11">
    <source>
        <dbReference type="PROSITE" id="PS50089"/>
    </source>
</evidence>
<dbReference type="Pfam" id="PF12861">
    <property type="entry name" value="zf-ANAPC11"/>
    <property type="match status" value="1"/>
</dbReference>
<comment type="caution">
    <text evidence="12">The sequence shown here is derived from an EMBL/GenBank/DDBJ whole genome shotgun (WGS) entry which is preliminary data.</text>
</comment>
<evidence type="ECO:0000256" key="1">
    <source>
        <dbReference type="ARBA" id="ARBA00013928"/>
    </source>
</evidence>
<gene>
    <name evidence="12" type="ORF">SEMRO_1602_G285240.1</name>
</gene>
<dbReference type="SUPFAM" id="SSF57850">
    <property type="entry name" value="RING/U-box"/>
    <property type="match status" value="1"/>
</dbReference>
<dbReference type="InterPro" id="IPR001841">
    <property type="entry name" value="Znf_RING"/>
</dbReference>
<accession>A0A9N8HU48</accession>
<evidence type="ECO:0000256" key="8">
    <source>
        <dbReference type="ARBA" id="ARBA00023306"/>
    </source>
</evidence>
<dbReference type="InterPro" id="IPR013083">
    <property type="entry name" value="Znf_RING/FYVE/PHD"/>
</dbReference>
<dbReference type="GO" id="GO:0031145">
    <property type="term" value="P:anaphase-promoting complex-dependent catabolic process"/>
    <property type="evidence" value="ECO:0007669"/>
    <property type="project" value="InterPro"/>
</dbReference>
<organism evidence="12 13">
    <name type="scientific">Seminavis robusta</name>
    <dbReference type="NCBI Taxonomy" id="568900"/>
    <lineage>
        <taxon>Eukaryota</taxon>
        <taxon>Sar</taxon>
        <taxon>Stramenopiles</taxon>
        <taxon>Ochrophyta</taxon>
        <taxon>Bacillariophyta</taxon>
        <taxon>Bacillariophyceae</taxon>
        <taxon>Bacillariophycidae</taxon>
        <taxon>Naviculales</taxon>
        <taxon>Naviculaceae</taxon>
        <taxon>Seminavis</taxon>
    </lineage>
</organism>
<protein>
    <recommendedName>
        <fullName evidence="1">Anaphase-promoting complex subunit 11</fullName>
    </recommendedName>
</protein>
<dbReference type="SMART" id="SM00184">
    <property type="entry name" value="RING"/>
    <property type="match status" value="1"/>
</dbReference>
<dbReference type="CDD" id="cd16456">
    <property type="entry name" value="RING-H2_APC11"/>
    <property type="match status" value="1"/>
</dbReference>
<dbReference type="GO" id="GO:0005680">
    <property type="term" value="C:anaphase-promoting complex"/>
    <property type="evidence" value="ECO:0007669"/>
    <property type="project" value="InterPro"/>
</dbReference>
<dbReference type="InterPro" id="IPR024991">
    <property type="entry name" value="RING-H2_APC11"/>
</dbReference>
<keyword evidence="13" id="KW-1185">Reference proteome</keyword>
<dbReference type="OrthoDB" id="1681166at2759"/>
<keyword evidence="4 9" id="KW-0863">Zinc-finger</keyword>
<dbReference type="Proteomes" id="UP001153069">
    <property type="component" value="Unassembled WGS sequence"/>
</dbReference>
<name>A0A9N8HU48_9STRA</name>
<dbReference type="GO" id="GO:0097602">
    <property type="term" value="F:cullin family protein binding"/>
    <property type="evidence" value="ECO:0007669"/>
    <property type="project" value="InterPro"/>
</dbReference>
<proteinExistence type="predicted"/>
<keyword evidence="8" id="KW-0131">Cell cycle</keyword>
<keyword evidence="2" id="KW-0132">Cell division</keyword>
<feature type="compositionally biased region" description="Low complexity" evidence="10">
    <location>
        <begin position="1"/>
        <end position="10"/>
    </location>
</feature>
<dbReference type="PROSITE" id="PS50089">
    <property type="entry name" value="ZF_RING_2"/>
    <property type="match status" value="1"/>
</dbReference>
<sequence length="134" mass="14199">MSTLSSSSSSATAGRKRRSDTSVVTSSSTAAGIPASSGSKGSKLTVRIKRHHAVSQWVWGNHDPNEVCGICQSAYEGVAPGGRWPGEDCPVVWGKCTHSFHLQCVVTWLNGPTARGTCPICRQEWALEESPSGN</sequence>
<evidence type="ECO:0000313" key="13">
    <source>
        <dbReference type="Proteomes" id="UP001153069"/>
    </source>
</evidence>
<reference evidence="12" key="1">
    <citation type="submission" date="2020-06" db="EMBL/GenBank/DDBJ databases">
        <authorList>
            <consortium name="Plant Systems Biology data submission"/>
        </authorList>
    </citation>
    <scope>NUCLEOTIDE SEQUENCE</scope>
    <source>
        <strain evidence="12">D6</strain>
    </source>
</reference>
<evidence type="ECO:0000256" key="5">
    <source>
        <dbReference type="ARBA" id="ARBA00022776"/>
    </source>
</evidence>
<evidence type="ECO:0000256" key="6">
    <source>
        <dbReference type="ARBA" id="ARBA00022786"/>
    </source>
</evidence>
<keyword evidence="7" id="KW-0862">Zinc</keyword>